<dbReference type="InterPro" id="IPR004088">
    <property type="entry name" value="KH_dom_type_1"/>
</dbReference>
<dbReference type="SUPFAM" id="SSF54791">
    <property type="entry name" value="Eukaryotic type KH-domain (KH-domain type I)"/>
    <property type="match status" value="5"/>
</dbReference>
<dbReference type="OrthoDB" id="752362at2759"/>
<dbReference type="Gene3D" id="3.30.1370.10">
    <property type="entry name" value="K Homology domain, type 1"/>
    <property type="match status" value="5"/>
</dbReference>
<feature type="compositionally biased region" description="Basic and acidic residues" evidence="3">
    <location>
        <begin position="1"/>
        <end position="17"/>
    </location>
</feature>
<feature type="region of interest" description="Disordered" evidence="3">
    <location>
        <begin position="1"/>
        <end position="27"/>
    </location>
</feature>
<dbReference type="SMART" id="SM00322">
    <property type="entry name" value="KH"/>
    <property type="match status" value="5"/>
</dbReference>
<accession>A0A9D5D253</accession>
<feature type="domain" description="K Homology" evidence="4">
    <location>
        <begin position="542"/>
        <end position="612"/>
    </location>
</feature>
<evidence type="ECO:0000256" key="2">
    <source>
        <dbReference type="PROSITE-ProRule" id="PRU00117"/>
    </source>
</evidence>
<evidence type="ECO:0000313" key="6">
    <source>
        <dbReference type="Proteomes" id="UP001085076"/>
    </source>
</evidence>
<feature type="domain" description="K Homology" evidence="4">
    <location>
        <begin position="382"/>
        <end position="456"/>
    </location>
</feature>
<dbReference type="EMBL" id="JAGGNH010000001">
    <property type="protein sequence ID" value="KAJ0983771.1"/>
    <property type="molecule type" value="Genomic_DNA"/>
</dbReference>
<evidence type="ECO:0000256" key="1">
    <source>
        <dbReference type="ARBA" id="ARBA00022737"/>
    </source>
</evidence>
<dbReference type="GO" id="GO:0003723">
    <property type="term" value="F:RNA binding"/>
    <property type="evidence" value="ECO:0007669"/>
    <property type="project" value="UniProtKB-UniRule"/>
</dbReference>
<name>A0A9D5D253_9LILI</name>
<dbReference type="InterPro" id="IPR004087">
    <property type="entry name" value="KH_dom"/>
</dbReference>
<dbReference type="Proteomes" id="UP001085076">
    <property type="component" value="Miscellaneous, Linkage group lg01"/>
</dbReference>
<reference evidence="5" key="2">
    <citation type="journal article" date="2022" name="Hortic Res">
        <title>The genome of Dioscorea zingiberensis sheds light on the biosynthesis, origin and evolution of the medicinally important diosgenin saponins.</title>
        <authorList>
            <person name="Li Y."/>
            <person name="Tan C."/>
            <person name="Li Z."/>
            <person name="Guo J."/>
            <person name="Li S."/>
            <person name="Chen X."/>
            <person name="Wang C."/>
            <person name="Dai X."/>
            <person name="Yang H."/>
            <person name="Song W."/>
            <person name="Hou L."/>
            <person name="Xu J."/>
            <person name="Tong Z."/>
            <person name="Xu A."/>
            <person name="Yuan X."/>
            <person name="Wang W."/>
            <person name="Yang Q."/>
            <person name="Chen L."/>
            <person name="Sun Z."/>
            <person name="Wang K."/>
            <person name="Pan B."/>
            <person name="Chen J."/>
            <person name="Bao Y."/>
            <person name="Liu F."/>
            <person name="Qi X."/>
            <person name="Gang D.R."/>
            <person name="Wen J."/>
            <person name="Li J."/>
        </authorList>
    </citation>
    <scope>NUCLEOTIDE SEQUENCE</scope>
    <source>
        <strain evidence="5">Dzin_1.0</strain>
    </source>
</reference>
<dbReference type="Pfam" id="PF00013">
    <property type="entry name" value="KH_1"/>
    <property type="match status" value="5"/>
</dbReference>
<keyword evidence="6" id="KW-1185">Reference proteome</keyword>
<dbReference type="CDD" id="cd22462">
    <property type="entry name" value="KH-I_HEN4_like_rpt5"/>
    <property type="match status" value="1"/>
</dbReference>
<comment type="caution">
    <text evidence="5">The sequence shown here is derived from an EMBL/GenBank/DDBJ whole genome shotgun (WGS) entry which is preliminary data.</text>
</comment>
<reference evidence="5" key="1">
    <citation type="submission" date="2021-03" db="EMBL/GenBank/DDBJ databases">
        <authorList>
            <person name="Li Z."/>
            <person name="Yang C."/>
        </authorList>
    </citation>
    <scope>NUCLEOTIDE SEQUENCE</scope>
    <source>
        <strain evidence="5">Dzin_1.0</strain>
        <tissue evidence="5">Leaf</tissue>
    </source>
</reference>
<evidence type="ECO:0000259" key="4">
    <source>
        <dbReference type="SMART" id="SM00322"/>
    </source>
</evidence>
<organism evidence="5 6">
    <name type="scientific">Dioscorea zingiberensis</name>
    <dbReference type="NCBI Taxonomy" id="325984"/>
    <lineage>
        <taxon>Eukaryota</taxon>
        <taxon>Viridiplantae</taxon>
        <taxon>Streptophyta</taxon>
        <taxon>Embryophyta</taxon>
        <taxon>Tracheophyta</taxon>
        <taxon>Spermatophyta</taxon>
        <taxon>Magnoliopsida</taxon>
        <taxon>Liliopsida</taxon>
        <taxon>Dioscoreales</taxon>
        <taxon>Dioscoreaceae</taxon>
        <taxon>Dioscorea</taxon>
    </lineage>
</organism>
<keyword evidence="2" id="KW-0694">RNA-binding</keyword>
<evidence type="ECO:0000313" key="5">
    <source>
        <dbReference type="EMBL" id="KAJ0983771.1"/>
    </source>
</evidence>
<dbReference type="PROSITE" id="PS50084">
    <property type="entry name" value="KH_TYPE_1"/>
    <property type="match status" value="5"/>
</dbReference>
<evidence type="ECO:0000256" key="3">
    <source>
        <dbReference type="SAM" id="MobiDB-lite"/>
    </source>
</evidence>
<feature type="domain" description="K Homology" evidence="4">
    <location>
        <begin position="131"/>
        <end position="209"/>
    </location>
</feature>
<dbReference type="AlphaFoldDB" id="A0A9D5D253"/>
<dbReference type="CDD" id="cd22460">
    <property type="entry name" value="KH-I_PEPPER_rpt2_like"/>
    <property type="match status" value="1"/>
</dbReference>
<dbReference type="InterPro" id="IPR036612">
    <property type="entry name" value="KH_dom_type_1_sf"/>
</dbReference>
<dbReference type="CDD" id="cd22459">
    <property type="entry name" value="KH-I_PEPPER_rpt1_like"/>
    <property type="match status" value="2"/>
</dbReference>
<proteinExistence type="predicted"/>
<feature type="domain" description="K Homology" evidence="4">
    <location>
        <begin position="301"/>
        <end position="377"/>
    </location>
</feature>
<feature type="domain" description="K Homology" evidence="4">
    <location>
        <begin position="32"/>
        <end position="105"/>
    </location>
</feature>
<gene>
    <name evidence="5" type="ORF">J5N97_002127</name>
</gene>
<dbReference type="PANTHER" id="PTHR10288">
    <property type="entry name" value="KH DOMAIN CONTAINING RNA BINDING PROTEIN"/>
    <property type="match status" value="1"/>
</dbReference>
<keyword evidence="1" id="KW-0677">Repeat</keyword>
<protein>
    <recommendedName>
        <fullName evidence="4">K Homology domain-containing protein</fullName>
    </recommendedName>
</protein>
<sequence>MGETGKRYRHHEIDGKNQKRRSGNMENTGDGELVVYRILCPDSVIGSVIGKSGKVINSLRQETLAKIKVVDPFPGAEKRVISIYCYVKDKDPNDADEDAAYPLCPAQDALLKVHAAIVNALENSGDSDKRHKEEALILVPASQAANIIGKSGATIKRLRSKTRANIKVYPKDPNDATHSCAMSFDNFVSITGDAEAVKRALFAVSAIMYKFSPKEEISLDTAIPELPPSIIIPSDIPIYPAGSFYPNVDPMVPPSRSVPPIMGASPQVPELHGYSETTSTWPIYHSALPVVSGFSGTSRTEELVVRILCPSDKIGRVIGKGGSTIKNIRQSSGARIDVDDTKDESEECLITVFSNESTNDAKSSAVEAVLLLQGKINDEDDETVKIRLLVPSKVIGCLIGKSGSIINDMRKTTKADIRISKGEKPKNAASVDELVEVSGEVVNVRDALVQITLRLREDALKDRDGIQNAPPADPLYANSLPVPPILSTVPPHGLLGYDQRLEPSRSLAASSTSSLFGYSSLQVGDNGFGSRSSFPSKTFGGITSFFEMVIPATAVAKVMGKGGTNIDNIRKISGAQIEIVDSKSSRSERIAQISGTPEQKRTAENLIQAFIMAT</sequence>